<organism evidence="1 2">
    <name type="scientific">Lepeophtheirus salmonis</name>
    <name type="common">Salmon louse</name>
    <name type="synonym">Caligus salmonis</name>
    <dbReference type="NCBI Taxonomy" id="72036"/>
    <lineage>
        <taxon>Eukaryota</taxon>
        <taxon>Metazoa</taxon>
        <taxon>Ecdysozoa</taxon>
        <taxon>Arthropoda</taxon>
        <taxon>Crustacea</taxon>
        <taxon>Multicrustacea</taxon>
        <taxon>Hexanauplia</taxon>
        <taxon>Copepoda</taxon>
        <taxon>Siphonostomatoida</taxon>
        <taxon>Caligidae</taxon>
        <taxon>Lepeophtheirus</taxon>
    </lineage>
</organism>
<accession>A0A7R8H562</accession>
<dbReference type="EMBL" id="HG994581">
    <property type="protein sequence ID" value="CAF2875170.1"/>
    <property type="molecule type" value="Genomic_DNA"/>
</dbReference>
<name>A0A7R8H562_LEPSM</name>
<reference evidence="1" key="1">
    <citation type="submission" date="2021-02" db="EMBL/GenBank/DDBJ databases">
        <authorList>
            <person name="Bekaert M."/>
        </authorList>
    </citation>
    <scope>NUCLEOTIDE SEQUENCE</scope>
    <source>
        <strain evidence="1">IoA-00</strain>
    </source>
</reference>
<evidence type="ECO:0000313" key="2">
    <source>
        <dbReference type="Proteomes" id="UP000675881"/>
    </source>
</evidence>
<keyword evidence="2" id="KW-1185">Reference proteome</keyword>
<proteinExistence type="predicted"/>
<gene>
    <name evidence="1" type="ORF">LSAA_6383</name>
</gene>
<evidence type="ECO:0000313" key="1">
    <source>
        <dbReference type="EMBL" id="CAF2875170.1"/>
    </source>
</evidence>
<protein>
    <submittedName>
        <fullName evidence="1">(salmon louse) hypothetical protein</fullName>
    </submittedName>
</protein>
<dbReference type="AlphaFoldDB" id="A0A7R8H562"/>
<sequence length="121" mass="13536">MVKIWHLGHSSFQDSLEGGWKDPPGEGEAICYPSNKTRTFTSGQARYQTWKASNSKSDIDSCDEEDPNINNLGRNQLLAKASFLVKDYKEGIRDDEEQDEENLGSITGSTRLQNALHTLTT</sequence>
<dbReference type="Proteomes" id="UP000675881">
    <property type="component" value="Chromosome 2"/>
</dbReference>